<protein>
    <submittedName>
        <fullName evidence="1">Uncharacterized protein</fullName>
    </submittedName>
</protein>
<evidence type="ECO:0000313" key="2">
    <source>
        <dbReference type="Proteomes" id="UP000692954"/>
    </source>
</evidence>
<evidence type="ECO:0000313" key="1">
    <source>
        <dbReference type="EMBL" id="CAD8095548.1"/>
    </source>
</evidence>
<reference evidence="1" key="1">
    <citation type="submission" date="2021-01" db="EMBL/GenBank/DDBJ databases">
        <authorList>
            <consortium name="Genoscope - CEA"/>
            <person name="William W."/>
        </authorList>
    </citation>
    <scope>NUCLEOTIDE SEQUENCE</scope>
</reference>
<name>A0A8S1NSH7_9CILI</name>
<proteinExistence type="predicted"/>
<accession>A0A8S1NSH7</accession>
<gene>
    <name evidence="1" type="ORF">PSON_ATCC_30995.1.T0640247</name>
</gene>
<keyword evidence="2" id="KW-1185">Reference proteome</keyword>
<sequence length="139" mass="16494">MRSLKSQLDMIRPEYYKQQEQIYNLEKQLTGYQNIEKDMKELEQMLPQISTFTTLFVEHNAQILELSDLINLENNIIDKVLNKKDFPLNNLILGREPKKAKQYTNDLPFESSQLLDNLIKQTRLQVNALTERFIHELLV</sequence>
<dbReference type="Proteomes" id="UP000692954">
    <property type="component" value="Unassembled WGS sequence"/>
</dbReference>
<dbReference type="EMBL" id="CAJJDN010000064">
    <property type="protein sequence ID" value="CAD8095548.1"/>
    <property type="molecule type" value="Genomic_DNA"/>
</dbReference>
<dbReference type="AlphaFoldDB" id="A0A8S1NSH7"/>
<comment type="caution">
    <text evidence="1">The sequence shown here is derived from an EMBL/GenBank/DDBJ whole genome shotgun (WGS) entry which is preliminary data.</text>
</comment>
<dbReference type="OrthoDB" id="296157at2759"/>
<organism evidence="1 2">
    <name type="scientific">Paramecium sonneborni</name>
    <dbReference type="NCBI Taxonomy" id="65129"/>
    <lineage>
        <taxon>Eukaryota</taxon>
        <taxon>Sar</taxon>
        <taxon>Alveolata</taxon>
        <taxon>Ciliophora</taxon>
        <taxon>Intramacronucleata</taxon>
        <taxon>Oligohymenophorea</taxon>
        <taxon>Peniculida</taxon>
        <taxon>Parameciidae</taxon>
        <taxon>Paramecium</taxon>
    </lineage>
</organism>